<evidence type="ECO:0000313" key="3">
    <source>
        <dbReference type="Proteomes" id="UP000015105"/>
    </source>
</evidence>
<evidence type="ECO:0000256" key="1">
    <source>
        <dbReference type="SAM" id="MobiDB-lite"/>
    </source>
</evidence>
<keyword evidence="3" id="KW-1185">Reference proteome</keyword>
<reference evidence="3" key="2">
    <citation type="journal article" date="2017" name="Nat. Plants">
        <title>The Aegilops tauschii genome reveals multiple impacts of transposons.</title>
        <authorList>
            <person name="Zhao G."/>
            <person name="Zou C."/>
            <person name="Li K."/>
            <person name="Wang K."/>
            <person name="Li T."/>
            <person name="Gao L."/>
            <person name="Zhang X."/>
            <person name="Wang H."/>
            <person name="Yang Z."/>
            <person name="Liu X."/>
            <person name="Jiang W."/>
            <person name="Mao L."/>
            <person name="Kong X."/>
            <person name="Jiao Y."/>
            <person name="Jia J."/>
        </authorList>
    </citation>
    <scope>NUCLEOTIDE SEQUENCE [LARGE SCALE GENOMIC DNA]</scope>
    <source>
        <strain evidence="3">cv. AL8/78</strain>
    </source>
</reference>
<dbReference type="InterPro" id="IPR052584">
    <property type="entry name" value="U2_snRNP_Complex_Component"/>
</dbReference>
<dbReference type="EnsemblPlants" id="AET6Gv20982500.25">
    <property type="protein sequence ID" value="AET6Gv20982500.25"/>
    <property type="gene ID" value="AET6Gv20982500"/>
</dbReference>
<feature type="compositionally biased region" description="Basic and acidic residues" evidence="1">
    <location>
        <begin position="125"/>
        <end position="137"/>
    </location>
</feature>
<feature type="region of interest" description="Disordered" evidence="1">
    <location>
        <begin position="109"/>
        <end position="137"/>
    </location>
</feature>
<accession>A0A453Q5I7</accession>
<reference evidence="2" key="3">
    <citation type="journal article" date="2017" name="Nature">
        <title>Genome sequence of the progenitor of the wheat D genome Aegilops tauschii.</title>
        <authorList>
            <person name="Luo M.C."/>
            <person name="Gu Y.Q."/>
            <person name="Puiu D."/>
            <person name="Wang H."/>
            <person name="Twardziok S.O."/>
            <person name="Deal K.R."/>
            <person name="Huo N."/>
            <person name="Zhu T."/>
            <person name="Wang L."/>
            <person name="Wang Y."/>
            <person name="McGuire P.E."/>
            <person name="Liu S."/>
            <person name="Long H."/>
            <person name="Ramasamy R.K."/>
            <person name="Rodriguez J.C."/>
            <person name="Van S.L."/>
            <person name="Yuan L."/>
            <person name="Wang Z."/>
            <person name="Xia Z."/>
            <person name="Xiao L."/>
            <person name="Anderson O.D."/>
            <person name="Ouyang S."/>
            <person name="Liang Y."/>
            <person name="Zimin A.V."/>
            <person name="Pertea G."/>
            <person name="Qi P."/>
            <person name="Bennetzen J.L."/>
            <person name="Dai X."/>
            <person name="Dawson M.W."/>
            <person name="Muller H.G."/>
            <person name="Kugler K."/>
            <person name="Rivarola-Duarte L."/>
            <person name="Spannagl M."/>
            <person name="Mayer K.F.X."/>
            <person name="Lu F.H."/>
            <person name="Bevan M.W."/>
            <person name="Leroy P."/>
            <person name="Li P."/>
            <person name="You F.M."/>
            <person name="Sun Q."/>
            <person name="Liu Z."/>
            <person name="Lyons E."/>
            <person name="Wicker T."/>
            <person name="Salzberg S.L."/>
            <person name="Devos K.M."/>
            <person name="Dvorak J."/>
        </authorList>
    </citation>
    <scope>NUCLEOTIDE SEQUENCE [LARGE SCALE GENOMIC DNA]</scope>
    <source>
        <strain evidence="2">cv. AL8/78</strain>
    </source>
</reference>
<dbReference type="Gramene" id="AET6Gv20982500.25">
    <property type="protein sequence ID" value="AET6Gv20982500.25"/>
    <property type="gene ID" value="AET6Gv20982500"/>
</dbReference>
<dbReference type="PANTHER" id="PTHR12785">
    <property type="entry name" value="SPLICING FACTOR 3B"/>
    <property type="match status" value="1"/>
</dbReference>
<proteinExistence type="predicted"/>
<dbReference type="AlphaFoldDB" id="A0A453Q5I7"/>
<reference evidence="2" key="4">
    <citation type="submission" date="2019-03" db="UniProtKB">
        <authorList>
            <consortium name="EnsemblPlants"/>
        </authorList>
    </citation>
    <scope>IDENTIFICATION</scope>
</reference>
<organism evidence="2 3">
    <name type="scientific">Aegilops tauschii subsp. strangulata</name>
    <name type="common">Goatgrass</name>
    <dbReference type="NCBI Taxonomy" id="200361"/>
    <lineage>
        <taxon>Eukaryota</taxon>
        <taxon>Viridiplantae</taxon>
        <taxon>Streptophyta</taxon>
        <taxon>Embryophyta</taxon>
        <taxon>Tracheophyta</taxon>
        <taxon>Spermatophyta</taxon>
        <taxon>Magnoliopsida</taxon>
        <taxon>Liliopsida</taxon>
        <taxon>Poales</taxon>
        <taxon>Poaceae</taxon>
        <taxon>BOP clade</taxon>
        <taxon>Pooideae</taxon>
        <taxon>Triticodae</taxon>
        <taxon>Triticeae</taxon>
        <taxon>Triticinae</taxon>
        <taxon>Aegilops</taxon>
    </lineage>
</organism>
<evidence type="ECO:0000313" key="2">
    <source>
        <dbReference type="EnsemblPlants" id="AET6Gv20982500.25"/>
    </source>
</evidence>
<name>A0A453Q5I7_AEGTS</name>
<protein>
    <submittedName>
        <fullName evidence="2">Uncharacterized protein</fullName>
    </submittedName>
</protein>
<dbReference type="Proteomes" id="UP000015105">
    <property type="component" value="Chromosome 6D"/>
</dbReference>
<reference evidence="3" key="1">
    <citation type="journal article" date="2014" name="Science">
        <title>Ancient hybridizations among the ancestral genomes of bread wheat.</title>
        <authorList>
            <consortium name="International Wheat Genome Sequencing Consortium,"/>
            <person name="Marcussen T."/>
            <person name="Sandve S.R."/>
            <person name="Heier L."/>
            <person name="Spannagl M."/>
            <person name="Pfeifer M."/>
            <person name="Jakobsen K.S."/>
            <person name="Wulff B.B."/>
            <person name="Steuernagel B."/>
            <person name="Mayer K.F."/>
            <person name="Olsen O.A."/>
        </authorList>
    </citation>
    <scope>NUCLEOTIDE SEQUENCE [LARGE SCALE GENOMIC DNA]</scope>
    <source>
        <strain evidence="3">cv. AL8/78</strain>
    </source>
</reference>
<reference evidence="2" key="5">
    <citation type="journal article" date="2021" name="G3 (Bethesda)">
        <title>Aegilops tauschii genome assembly Aet v5.0 features greater sequence contiguity and improved annotation.</title>
        <authorList>
            <person name="Wang L."/>
            <person name="Zhu T."/>
            <person name="Rodriguez J.C."/>
            <person name="Deal K.R."/>
            <person name="Dubcovsky J."/>
            <person name="McGuire P.E."/>
            <person name="Lux T."/>
            <person name="Spannagl M."/>
            <person name="Mayer K.F.X."/>
            <person name="Baldrich P."/>
            <person name="Meyers B.C."/>
            <person name="Huo N."/>
            <person name="Gu Y.Q."/>
            <person name="Zhou H."/>
            <person name="Devos K.M."/>
            <person name="Bennetzen J.L."/>
            <person name="Unver T."/>
            <person name="Budak H."/>
            <person name="Gulick P.J."/>
            <person name="Galiba G."/>
            <person name="Kalapos B."/>
            <person name="Nelson D.R."/>
            <person name="Li P."/>
            <person name="You F.M."/>
            <person name="Luo M.C."/>
            <person name="Dvorak J."/>
        </authorList>
    </citation>
    <scope>NUCLEOTIDE SEQUENCE [LARGE SCALE GENOMIC DNA]</scope>
    <source>
        <strain evidence="2">cv. AL8/78</strain>
    </source>
</reference>
<dbReference type="PANTHER" id="PTHR12785:SF17">
    <property type="entry name" value="PROLINE-RICH SPLICEOSOME-ASSOCIATED (PSP) FAMILY PROTEIN"/>
    <property type="match status" value="1"/>
</dbReference>
<sequence>VDAILRTPAGMEMPDVIDLRKSQMKEADNDQAERPLYQVLEQKEERTASAGALYRLNHAYVLVGAQDKPPSSSSSGPKRNQVLERVDITIHLDQLDAVHDTLAAKYRELRGEGESAGKRKRRGKIRGEGSKKMDFKF</sequence>